<dbReference type="AlphaFoldDB" id="A0A6P8JRX1"/>
<reference evidence="3" key="1">
    <citation type="submission" date="2025-08" db="UniProtKB">
        <authorList>
            <consortium name="RefSeq"/>
        </authorList>
    </citation>
    <scope>IDENTIFICATION</scope>
    <source>
        <strain evidence="3">Mau12</strain>
        <tissue evidence="3">Whole Body</tissue>
    </source>
</reference>
<dbReference type="Pfam" id="PF00227">
    <property type="entry name" value="Proteasome"/>
    <property type="match status" value="1"/>
</dbReference>
<dbReference type="GO" id="GO:0051603">
    <property type="term" value="P:proteolysis involved in protein catabolic process"/>
    <property type="evidence" value="ECO:0007669"/>
    <property type="project" value="InterPro"/>
</dbReference>
<dbReference type="SUPFAM" id="SSF56235">
    <property type="entry name" value="N-terminal nucleophile aminohydrolases (Ntn hydrolases)"/>
    <property type="match status" value="1"/>
</dbReference>
<dbReference type="GO" id="GO:0005839">
    <property type="term" value="C:proteasome core complex"/>
    <property type="evidence" value="ECO:0007669"/>
    <property type="project" value="InterPro"/>
</dbReference>
<dbReference type="InterPro" id="IPR029055">
    <property type="entry name" value="Ntn_hydrolases_N"/>
</dbReference>
<keyword evidence="2" id="KW-1185">Reference proteome</keyword>
<evidence type="ECO:0000256" key="1">
    <source>
        <dbReference type="SAM" id="MobiDB-lite"/>
    </source>
</evidence>
<dbReference type="Gene3D" id="3.60.20.10">
    <property type="entry name" value="Glutamine Phosphoribosylpyrophosphate, subunit 1, domain 1"/>
    <property type="match status" value="1"/>
</dbReference>
<gene>
    <name evidence="3" type="primary">LOC117137804</name>
</gene>
<accession>A0A6P8JRX1</accession>
<evidence type="ECO:0000313" key="2">
    <source>
        <dbReference type="Proteomes" id="UP000515162"/>
    </source>
</evidence>
<name>A0A6P8JRX1_DROMA</name>
<feature type="region of interest" description="Disordered" evidence="1">
    <location>
        <begin position="41"/>
        <end position="62"/>
    </location>
</feature>
<protein>
    <submittedName>
        <fullName evidence="3">Uncharacterized protein LOC117137804 isoform X1</fullName>
    </submittedName>
</protein>
<sequence length="273" mass="30398">MPRPSGLDFANWLDLFLGSAPSRRSRCSCLDTPRIDAFLGQCQPGETPSSSSSSPSPSEDRYPASFNWHSARTLLGVYFKMMEDESSMSIEGNIVGLKSTNAVILATDSKEYEMYLIDDRIYCCAPRSGIDRKIVLEVSSKVEQLVRDRGQKVTVSQVRDMFCDKYQNAESPNVLIAGQDSKGLHLFSMESGKSRMVIYAAKGTDTENIVGILSHDWSDFINLSEAEHLARKALRCEHAEMCTIYRAKEIEEQGANMEFDMDVDPSVSPASSF</sequence>
<proteinExistence type="predicted"/>
<dbReference type="GeneID" id="117137804"/>
<feature type="compositionally biased region" description="Low complexity" evidence="1">
    <location>
        <begin position="48"/>
        <end position="57"/>
    </location>
</feature>
<dbReference type="RefSeq" id="XP_033155369.1">
    <property type="nucleotide sequence ID" value="XM_033299478.1"/>
</dbReference>
<dbReference type="CTD" id="37683"/>
<dbReference type="InterPro" id="IPR001353">
    <property type="entry name" value="Proteasome_sua/b"/>
</dbReference>
<evidence type="ECO:0000313" key="3">
    <source>
        <dbReference type="RefSeq" id="XP_033155369.1"/>
    </source>
</evidence>
<organism evidence="2 3">
    <name type="scientific">Drosophila mauritiana</name>
    <name type="common">Fruit fly</name>
    <dbReference type="NCBI Taxonomy" id="7226"/>
    <lineage>
        <taxon>Eukaryota</taxon>
        <taxon>Metazoa</taxon>
        <taxon>Ecdysozoa</taxon>
        <taxon>Arthropoda</taxon>
        <taxon>Hexapoda</taxon>
        <taxon>Insecta</taxon>
        <taxon>Pterygota</taxon>
        <taxon>Neoptera</taxon>
        <taxon>Endopterygota</taxon>
        <taxon>Diptera</taxon>
        <taxon>Brachycera</taxon>
        <taxon>Muscomorpha</taxon>
        <taxon>Ephydroidea</taxon>
        <taxon>Drosophilidae</taxon>
        <taxon>Drosophila</taxon>
        <taxon>Sophophora</taxon>
    </lineage>
</organism>
<dbReference type="Proteomes" id="UP000515162">
    <property type="component" value="Chromosome 2R"/>
</dbReference>